<keyword evidence="1" id="KW-0175">Coiled coil</keyword>
<evidence type="ECO:0000256" key="1">
    <source>
        <dbReference type="SAM" id="Coils"/>
    </source>
</evidence>
<accession>A0A8H5NZ74</accession>
<evidence type="ECO:0000256" key="2">
    <source>
        <dbReference type="SAM" id="MobiDB-lite"/>
    </source>
</evidence>
<comment type="caution">
    <text evidence="3">The sequence shown here is derived from an EMBL/GenBank/DDBJ whole genome shotgun (WGS) entry which is preliminary data.</text>
</comment>
<proteinExistence type="predicted"/>
<feature type="coiled-coil region" evidence="1">
    <location>
        <begin position="113"/>
        <end position="147"/>
    </location>
</feature>
<sequence length="311" mass="34772">MSSYSRNREEDRNRRHDGSQYSSYGNDNVAPLETVRAENAELRRDLIRSQRTSLQLLDTQKESTERIRELQDSDYSLQEEVANMRAQLAFATGTIINEIQDKVDAATFAGSTVRALKQQITEQTETIEKLKIQKRKAVTELTQIQLQMKKKKMSSSKSTKSEKKKKSEKHSASSDVNTAVAPSLITAPDQAPSLVPSAQELVGKQLAEDVMRDCVIRDAHLTSGVEVQFQEALLKANVGRNLRSYIDRGKTGCYYCFHEVCEKGPDAWVEQRLANGGCKLGSDKCNFLVKAVSVGSHRKLQIYNPAVVTSV</sequence>
<feature type="compositionally biased region" description="Basic and acidic residues" evidence="2">
    <location>
        <begin position="1"/>
        <end position="18"/>
    </location>
</feature>
<dbReference type="AlphaFoldDB" id="A0A8H5NZ74"/>
<gene>
    <name evidence="3" type="ORF">FPCIR_10378</name>
</gene>
<dbReference type="EMBL" id="JAAOAS010000300">
    <property type="protein sequence ID" value="KAF5580990.1"/>
    <property type="molecule type" value="Genomic_DNA"/>
</dbReference>
<feature type="region of interest" description="Disordered" evidence="2">
    <location>
        <begin position="148"/>
        <end position="178"/>
    </location>
</feature>
<evidence type="ECO:0000313" key="4">
    <source>
        <dbReference type="Proteomes" id="UP000546213"/>
    </source>
</evidence>
<keyword evidence="4" id="KW-1185">Reference proteome</keyword>
<reference evidence="3 4" key="1">
    <citation type="submission" date="2020-05" db="EMBL/GenBank/DDBJ databases">
        <title>Identification and distribution of gene clusters putatively required for synthesis of sphingolipid metabolism inhibitors in phylogenetically diverse species of the filamentous fungus Fusarium.</title>
        <authorList>
            <person name="Kim H.-S."/>
            <person name="Busman M."/>
            <person name="Brown D.W."/>
            <person name="Divon H."/>
            <person name="Uhlig S."/>
            <person name="Proctor R.H."/>
        </authorList>
    </citation>
    <scope>NUCLEOTIDE SEQUENCE [LARGE SCALE GENOMIC DNA]</scope>
    <source>
        <strain evidence="3 4">NRRL 36939</strain>
    </source>
</reference>
<evidence type="ECO:0000313" key="3">
    <source>
        <dbReference type="EMBL" id="KAF5580990.1"/>
    </source>
</evidence>
<organism evidence="3 4">
    <name type="scientific">Fusarium pseudocircinatum</name>
    <dbReference type="NCBI Taxonomy" id="56676"/>
    <lineage>
        <taxon>Eukaryota</taxon>
        <taxon>Fungi</taxon>
        <taxon>Dikarya</taxon>
        <taxon>Ascomycota</taxon>
        <taxon>Pezizomycotina</taxon>
        <taxon>Sordariomycetes</taxon>
        <taxon>Hypocreomycetidae</taxon>
        <taxon>Hypocreales</taxon>
        <taxon>Nectriaceae</taxon>
        <taxon>Fusarium</taxon>
        <taxon>Fusarium fujikuroi species complex</taxon>
    </lineage>
</organism>
<name>A0A8H5NZ74_9HYPO</name>
<dbReference type="Proteomes" id="UP000546213">
    <property type="component" value="Unassembled WGS sequence"/>
</dbReference>
<dbReference type="OrthoDB" id="5089449at2759"/>
<feature type="region of interest" description="Disordered" evidence="2">
    <location>
        <begin position="1"/>
        <end position="31"/>
    </location>
</feature>
<protein>
    <submittedName>
        <fullName evidence="3">Uncharacterized protein</fullName>
    </submittedName>
</protein>